<dbReference type="CDD" id="cd04301">
    <property type="entry name" value="NAT_SF"/>
    <property type="match status" value="1"/>
</dbReference>
<organism evidence="2 3">
    <name type="scientific">Galbibacter orientalis DSM 19592</name>
    <dbReference type="NCBI Taxonomy" id="926559"/>
    <lineage>
        <taxon>Bacteria</taxon>
        <taxon>Pseudomonadati</taxon>
        <taxon>Bacteroidota</taxon>
        <taxon>Flavobacteriia</taxon>
        <taxon>Flavobacteriales</taxon>
        <taxon>Flavobacteriaceae</taxon>
        <taxon>Galbibacter</taxon>
    </lineage>
</organism>
<evidence type="ECO:0000313" key="2">
    <source>
        <dbReference type="EMBL" id="EIJ37303.1"/>
    </source>
</evidence>
<feature type="domain" description="N-acetyltransferase" evidence="1">
    <location>
        <begin position="1"/>
        <end position="150"/>
    </location>
</feature>
<dbReference type="RefSeq" id="WP_008616087.1">
    <property type="nucleotide sequence ID" value="NZ_JH651380.1"/>
</dbReference>
<dbReference type="Proteomes" id="UP000004690">
    <property type="component" value="Unassembled WGS sequence"/>
</dbReference>
<evidence type="ECO:0000313" key="3">
    <source>
        <dbReference type="Proteomes" id="UP000004690"/>
    </source>
</evidence>
<protein>
    <submittedName>
        <fullName evidence="2">Putative acetyltransferase</fullName>
    </submittedName>
</protein>
<proteinExistence type="predicted"/>
<name>I3C110_9FLAO</name>
<sequence length="150" mass="17368">MNLVKAAINDNKLLTEITIASKSHWGYSEVEIKKWIPELTITSEYLQKNYVYKLIASDKLVGFFAFIIRSKDTIELDFFFVSQKHIGSGYGAVLMNHFLAKVKELKYHKVFLIADPNAEKFYAKFGFKVTNYKKSNIIGRLLPVMEKTFE</sequence>
<dbReference type="Pfam" id="PF13673">
    <property type="entry name" value="Acetyltransf_10"/>
    <property type="match status" value="1"/>
</dbReference>
<evidence type="ECO:0000259" key="1">
    <source>
        <dbReference type="PROSITE" id="PS51186"/>
    </source>
</evidence>
<dbReference type="STRING" id="926559.JoomaDRAFT_0246"/>
<dbReference type="GO" id="GO:0016747">
    <property type="term" value="F:acyltransferase activity, transferring groups other than amino-acyl groups"/>
    <property type="evidence" value="ECO:0007669"/>
    <property type="project" value="InterPro"/>
</dbReference>
<keyword evidence="3" id="KW-1185">Reference proteome</keyword>
<dbReference type="PROSITE" id="PS51186">
    <property type="entry name" value="GNAT"/>
    <property type="match status" value="1"/>
</dbReference>
<reference evidence="2 3" key="1">
    <citation type="submission" date="2012-02" db="EMBL/GenBank/DDBJ databases">
        <title>Improved High-Quality Draft genome of Joostella marina DSM 19592.</title>
        <authorList>
            <consortium name="US DOE Joint Genome Institute (JGI-PGF)"/>
            <person name="Lucas S."/>
            <person name="Copeland A."/>
            <person name="Lapidus A."/>
            <person name="Bruce D."/>
            <person name="Goodwin L."/>
            <person name="Pitluck S."/>
            <person name="Peters L."/>
            <person name="Chertkov O."/>
            <person name="Ovchinnikova G."/>
            <person name="Kyrpides N."/>
            <person name="Mavromatis K."/>
            <person name="Detter J.C."/>
            <person name="Han C."/>
            <person name="Land M."/>
            <person name="Hauser L."/>
            <person name="Markowitz V."/>
            <person name="Cheng J.-F."/>
            <person name="Hugenholtz P."/>
            <person name="Woyke T."/>
            <person name="Wu D."/>
            <person name="Tindall B."/>
            <person name="Brambilla E."/>
            <person name="Klenk H.-P."/>
            <person name="Eisen J.A."/>
        </authorList>
    </citation>
    <scope>NUCLEOTIDE SEQUENCE [LARGE SCALE GENOMIC DNA]</scope>
    <source>
        <strain evidence="2 3">DSM 19592</strain>
    </source>
</reference>
<dbReference type="HOGENOM" id="CLU_116318_1_0_10"/>
<dbReference type="AlphaFoldDB" id="I3C110"/>
<dbReference type="eggNOG" id="COG0456">
    <property type="taxonomic scope" value="Bacteria"/>
</dbReference>
<accession>I3C110</accession>
<keyword evidence="2" id="KW-0808">Transferase</keyword>
<gene>
    <name evidence="2" type="ORF">JoomaDRAFT_0246</name>
</gene>
<dbReference type="EMBL" id="JH651380">
    <property type="protein sequence ID" value="EIJ37303.1"/>
    <property type="molecule type" value="Genomic_DNA"/>
</dbReference>
<dbReference type="SUPFAM" id="SSF55729">
    <property type="entry name" value="Acyl-CoA N-acyltransferases (Nat)"/>
    <property type="match status" value="1"/>
</dbReference>
<dbReference type="Gene3D" id="3.40.630.30">
    <property type="match status" value="1"/>
</dbReference>
<dbReference type="OrthoDB" id="9789605at2"/>
<dbReference type="InterPro" id="IPR000182">
    <property type="entry name" value="GNAT_dom"/>
</dbReference>
<dbReference type="InterPro" id="IPR016181">
    <property type="entry name" value="Acyl_CoA_acyltransferase"/>
</dbReference>